<organism evidence="1 2">
    <name type="scientific">Paralvinella palmiformis</name>
    <dbReference type="NCBI Taxonomy" id="53620"/>
    <lineage>
        <taxon>Eukaryota</taxon>
        <taxon>Metazoa</taxon>
        <taxon>Spiralia</taxon>
        <taxon>Lophotrochozoa</taxon>
        <taxon>Annelida</taxon>
        <taxon>Polychaeta</taxon>
        <taxon>Sedentaria</taxon>
        <taxon>Canalipalpata</taxon>
        <taxon>Terebellida</taxon>
        <taxon>Terebelliformia</taxon>
        <taxon>Alvinellidae</taxon>
        <taxon>Paralvinella</taxon>
    </lineage>
</organism>
<name>A0AAD9MZE5_9ANNE</name>
<dbReference type="Proteomes" id="UP001208570">
    <property type="component" value="Unassembled WGS sequence"/>
</dbReference>
<reference evidence="1" key="1">
    <citation type="journal article" date="2023" name="Mol. Biol. Evol.">
        <title>Third-Generation Sequencing Reveals the Adaptive Role of the Epigenome in Three Deep-Sea Polychaetes.</title>
        <authorList>
            <person name="Perez M."/>
            <person name="Aroh O."/>
            <person name="Sun Y."/>
            <person name="Lan Y."/>
            <person name="Juniper S.K."/>
            <person name="Young C.R."/>
            <person name="Angers B."/>
            <person name="Qian P.Y."/>
        </authorList>
    </citation>
    <scope>NUCLEOTIDE SEQUENCE</scope>
    <source>
        <strain evidence="1">P08H-3</strain>
    </source>
</reference>
<proteinExistence type="predicted"/>
<dbReference type="EMBL" id="JAODUP010000455">
    <property type="protein sequence ID" value="KAK2149366.1"/>
    <property type="molecule type" value="Genomic_DNA"/>
</dbReference>
<comment type="caution">
    <text evidence="1">The sequence shown here is derived from an EMBL/GenBank/DDBJ whole genome shotgun (WGS) entry which is preliminary data.</text>
</comment>
<evidence type="ECO:0000313" key="2">
    <source>
        <dbReference type="Proteomes" id="UP001208570"/>
    </source>
</evidence>
<sequence length="198" mass="23325">MERKWRRYCSIQPRNGKYTQFEGDNINITVETLDGKGMFKMEQQHCQWQYGHAYNKAIRGHKLTYEALWRILWPKFQEWAVQNGKSLDENLLAVVDDVVERFTTKDEDVTDSFCALVRVTSTVLDLLKEFDESESAHPTFKFWRQYMEMVSILMGFIRADREVATGPFIWNFSQRCCLGLPFTITLITCTGAQRIWLI</sequence>
<protein>
    <submittedName>
        <fullName evidence="1">Uncharacterized protein</fullName>
    </submittedName>
</protein>
<gene>
    <name evidence="1" type="ORF">LSH36_456g03033</name>
</gene>
<keyword evidence="2" id="KW-1185">Reference proteome</keyword>
<dbReference type="AlphaFoldDB" id="A0AAD9MZE5"/>
<evidence type="ECO:0000313" key="1">
    <source>
        <dbReference type="EMBL" id="KAK2149366.1"/>
    </source>
</evidence>
<accession>A0AAD9MZE5</accession>